<evidence type="ECO:0000259" key="3">
    <source>
        <dbReference type="PROSITE" id="PS51186"/>
    </source>
</evidence>
<evidence type="ECO:0000256" key="1">
    <source>
        <dbReference type="ARBA" id="ARBA00022679"/>
    </source>
</evidence>
<name>A0A0U4AU44_9ACTN</name>
<dbReference type="OrthoDB" id="2639622at2"/>
<dbReference type="InterPro" id="IPR000182">
    <property type="entry name" value="GNAT_dom"/>
</dbReference>
<dbReference type="GO" id="GO:0016747">
    <property type="term" value="F:acyltransferase activity, transferring groups other than amino-acyl groups"/>
    <property type="evidence" value="ECO:0007669"/>
    <property type="project" value="InterPro"/>
</dbReference>
<dbReference type="EMBL" id="CP011502">
    <property type="protein sequence ID" value="ALX03904.1"/>
    <property type="molecule type" value="Genomic_DNA"/>
</dbReference>
<dbReference type="Pfam" id="PF00583">
    <property type="entry name" value="Acetyltransf_1"/>
    <property type="match status" value="1"/>
</dbReference>
<dbReference type="PANTHER" id="PTHR43877">
    <property type="entry name" value="AMINOALKYLPHOSPHONATE N-ACETYLTRANSFERASE-RELATED-RELATED"/>
    <property type="match status" value="1"/>
</dbReference>
<dbReference type="KEGG" id="aer:AERYTH_03900"/>
<proteinExistence type="predicted"/>
<keyword evidence="5" id="KW-1185">Reference proteome</keyword>
<dbReference type="RefSeq" id="WP_067854884.1">
    <property type="nucleotide sequence ID" value="NZ_CP011502.1"/>
</dbReference>
<accession>A0A0U4AU44</accession>
<organism evidence="4 5">
    <name type="scientific">Aeromicrobium erythreum</name>
    <dbReference type="NCBI Taxonomy" id="2041"/>
    <lineage>
        <taxon>Bacteria</taxon>
        <taxon>Bacillati</taxon>
        <taxon>Actinomycetota</taxon>
        <taxon>Actinomycetes</taxon>
        <taxon>Propionibacteriales</taxon>
        <taxon>Nocardioidaceae</taxon>
        <taxon>Aeromicrobium</taxon>
    </lineage>
</organism>
<protein>
    <submittedName>
        <fullName evidence="4">GCN5 family acetyltransferase</fullName>
    </submittedName>
</protein>
<evidence type="ECO:0000313" key="4">
    <source>
        <dbReference type="EMBL" id="ALX03904.1"/>
    </source>
</evidence>
<sequence>MDDVSVRNATAADVDDLLELWSRAGENASRPDDRPDLVHALVEHDPEAVLLAELDGRVVATIIGGWDGWRANLYRLAVDPACRGQGLGRRMVELAEERLRRLGAERVCAMVLDDNEEGRGLWRACGYAPQDDWSRWVKQAR</sequence>
<keyword evidence="2" id="KW-0012">Acyltransferase</keyword>
<gene>
    <name evidence="4" type="ORF">AERYTH_03900</name>
</gene>
<feature type="domain" description="N-acetyltransferase" evidence="3">
    <location>
        <begin position="4"/>
        <end position="141"/>
    </location>
</feature>
<dbReference type="AlphaFoldDB" id="A0A0U4AU44"/>
<dbReference type="Gene3D" id="3.40.630.30">
    <property type="match status" value="1"/>
</dbReference>
<reference evidence="4 5" key="1">
    <citation type="journal article" date="1991" name="Int. J. Syst. Bacteriol.">
        <title>Description of the erythromycin-producing bacterium Arthrobacter sp. strain NRRL B-3381 as Aeromicrobium erythreum gen. nov., sp. nov.</title>
        <authorList>
            <person name="Miller E.S."/>
            <person name="Woese C.R."/>
            <person name="Brenner S."/>
        </authorList>
    </citation>
    <scope>NUCLEOTIDE SEQUENCE [LARGE SCALE GENOMIC DNA]</scope>
    <source>
        <strain evidence="4 5">AR18</strain>
    </source>
</reference>
<dbReference type="InterPro" id="IPR050832">
    <property type="entry name" value="Bact_Acetyltransf"/>
</dbReference>
<dbReference type="Proteomes" id="UP000067689">
    <property type="component" value="Chromosome"/>
</dbReference>
<dbReference type="SUPFAM" id="SSF55729">
    <property type="entry name" value="Acyl-CoA N-acyltransferases (Nat)"/>
    <property type="match status" value="1"/>
</dbReference>
<dbReference type="CDD" id="cd04301">
    <property type="entry name" value="NAT_SF"/>
    <property type="match status" value="1"/>
</dbReference>
<dbReference type="STRING" id="2041.AERYTH_03900"/>
<dbReference type="PATRIC" id="fig|2041.4.peg.814"/>
<dbReference type="InterPro" id="IPR016181">
    <property type="entry name" value="Acyl_CoA_acyltransferase"/>
</dbReference>
<evidence type="ECO:0000313" key="5">
    <source>
        <dbReference type="Proteomes" id="UP000067689"/>
    </source>
</evidence>
<evidence type="ECO:0000256" key="2">
    <source>
        <dbReference type="ARBA" id="ARBA00023315"/>
    </source>
</evidence>
<dbReference type="PROSITE" id="PS51186">
    <property type="entry name" value="GNAT"/>
    <property type="match status" value="1"/>
</dbReference>
<keyword evidence="1 4" id="KW-0808">Transferase</keyword>